<evidence type="ECO:0000313" key="3">
    <source>
        <dbReference type="Proteomes" id="UP001500957"/>
    </source>
</evidence>
<dbReference type="Pfam" id="PF19736">
    <property type="entry name" value="DUF6226"/>
    <property type="match status" value="1"/>
</dbReference>
<reference evidence="3" key="1">
    <citation type="journal article" date="2019" name="Int. J. Syst. Evol. Microbiol.">
        <title>The Global Catalogue of Microorganisms (GCM) 10K type strain sequencing project: providing services to taxonomists for standard genome sequencing and annotation.</title>
        <authorList>
            <consortium name="The Broad Institute Genomics Platform"/>
            <consortium name="The Broad Institute Genome Sequencing Center for Infectious Disease"/>
            <person name="Wu L."/>
            <person name="Ma J."/>
        </authorList>
    </citation>
    <scope>NUCLEOTIDE SEQUENCE [LARGE SCALE GENOMIC DNA]</scope>
    <source>
        <strain evidence="3">JCM 10671</strain>
    </source>
</reference>
<dbReference type="RefSeq" id="WP_344606811.1">
    <property type="nucleotide sequence ID" value="NZ_BAAAHE010000028.1"/>
</dbReference>
<dbReference type="Proteomes" id="UP001500957">
    <property type="component" value="Unassembled WGS sequence"/>
</dbReference>
<name>A0ABP3S620_9ACTN</name>
<keyword evidence="3" id="KW-1185">Reference proteome</keyword>
<gene>
    <name evidence="2" type="ORF">GCM10009547_33510</name>
</gene>
<comment type="caution">
    <text evidence="2">The sequence shown here is derived from an EMBL/GenBank/DDBJ whole genome shotgun (WGS) entry which is preliminary data.</text>
</comment>
<proteinExistence type="predicted"/>
<dbReference type="EMBL" id="BAAAHE010000028">
    <property type="protein sequence ID" value="GAA0627252.1"/>
    <property type="molecule type" value="Genomic_DNA"/>
</dbReference>
<evidence type="ECO:0000313" key="2">
    <source>
        <dbReference type="EMBL" id="GAA0627252.1"/>
    </source>
</evidence>
<protein>
    <submittedName>
        <fullName evidence="2">Uncharacterized protein</fullName>
    </submittedName>
</protein>
<feature type="region of interest" description="Disordered" evidence="1">
    <location>
        <begin position="17"/>
        <end position="38"/>
    </location>
</feature>
<dbReference type="InterPro" id="IPR045773">
    <property type="entry name" value="DUF6226"/>
</dbReference>
<accession>A0ABP3S620</accession>
<evidence type="ECO:0000256" key="1">
    <source>
        <dbReference type="SAM" id="MobiDB-lite"/>
    </source>
</evidence>
<organism evidence="2 3">
    <name type="scientific">Sporichthya brevicatena</name>
    <dbReference type="NCBI Taxonomy" id="171442"/>
    <lineage>
        <taxon>Bacteria</taxon>
        <taxon>Bacillati</taxon>
        <taxon>Actinomycetota</taxon>
        <taxon>Actinomycetes</taxon>
        <taxon>Sporichthyales</taxon>
        <taxon>Sporichthyaceae</taxon>
        <taxon>Sporichthya</taxon>
    </lineage>
</organism>
<sequence length="219" mass="23846">MDSSVLRAATRDAFKKVGVHTPGWEDPRPGGEPPDDADFEKCDDPAKFRILAARAEAWCEALTQTGLAERENLEPADELWQELPETPPDIRIVRLRPKKAASVPLVFGFGWLMGEPEAYVVVGAGEPAAVISLQPQCACDACDIGSDLLLQDFDDIVMNIVSGQLVHVTADQFTIHTSPQGPVVDGQLAGQTTSDLEQLFADVRAGKSQYPSVYGARWW</sequence>